<evidence type="ECO:0000256" key="1">
    <source>
        <dbReference type="SAM" id="MobiDB-lite"/>
    </source>
</evidence>
<gene>
    <name evidence="3" type="ORF">IAC73_02125</name>
</gene>
<reference evidence="3" key="1">
    <citation type="submission" date="2020-10" db="EMBL/GenBank/DDBJ databases">
        <authorList>
            <person name="Gilroy R."/>
        </authorList>
    </citation>
    <scope>NUCLEOTIDE SEQUENCE</scope>
    <source>
        <strain evidence="3">10406</strain>
    </source>
</reference>
<accession>A0A9D1N9L8</accession>
<feature type="compositionally biased region" description="Acidic residues" evidence="1">
    <location>
        <begin position="254"/>
        <end position="271"/>
    </location>
</feature>
<reference evidence="3" key="2">
    <citation type="journal article" date="2021" name="PeerJ">
        <title>Extensive microbial diversity within the chicken gut microbiome revealed by metagenomics and culture.</title>
        <authorList>
            <person name="Gilroy R."/>
            <person name="Ravi A."/>
            <person name="Getino M."/>
            <person name="Pursley I."/>
            <person name="Horton D.L."/>
            <person name="Alikhan N.F."/>
            <person name="Baker D."/>
            <person name="Gharbi K."/>
            <person name="Hall N."/>
            <person name="Watson M."/>
            <person name="Adriaenssens E.M."/>
            <person name="Foster-Nyarko E."/>
            <person name="Jarju S."/>
            <person name="Secka A."/>
            <person name="Antonio M."/>
            <person name="Oren A."/>
            <person name="Chaudhuri R.R."/>
            <person name="La Ragione R."/>
            <person name="Hildebrand F."/>
            <person name="Pallen M.J."/>
        </authorList>
    </citation>
    <scope>NUCLEOTIDE SEQUENCE</scope>
    <source>
        <strain evidence="3">10406</strain>
    </source>
</reference>
<evidence type="ECO:0000256" key="2">
    <source>
        <dbReference type="SAM" id="Phobius"/>
    </source>
</evidence>
<evidence type="ECO:0000313" key="4">
    <source>
        <dbReference type="Proteomes" id="UP000886857"/>
    </source>
</evidence>
<feature type="compositionally biased region" description="Acidic residues" evidence="1">
    <location>
        <begin position="280"/>
        <end position="290"/>
    </location>
</feature>
<feature type="transmembrane region" description="Helical" evidence="2">
    <location>
        <begin position="23"/>
        <end position="46"/>
    </location>
</feature>
<comment type="caution">
    <text evidence="3">The sequence shown here is derived from an EMBL/GenBank/DDBJ whole genome shotgun (WGS) entry which is preliminary data.</text>
</comment>
<feature type="region of interest" description="Disordered" evidence="1">
    <location>
        <begin position="232"/>
        <end position="290"/>
    </location>
</feature>
<feature type="region of interest" description="Disordered" evidence="1">
    <location>
        <begin position="302"/>
        <end position="335"/>
    </location>
</feature>
<dbReference type="EMBL" id="DVOE01000030">
    <property type="protein sequence ID" value="HIU98623.1"/>
    <property type="molecule type" value="Genomic_DNA"/>
</dbReference>
<keyword evidence="2" id="KW-0812">Transmembrane</keyword>
<feature type="transmembrane region" description="Helical" evidence="2">
    <location>
        <begin position="153"/>
        <end position="177"/>
    </location>
</feature>
<feature type="transmembrane region" description="Helical" evidence="2">
    <location>
        <begin position="128"/>
        <end position="147"/>
    </location>
</feature>
<protein>
    <submittedName>
        <fullName evidence="3">Uncharacterized protein</fullName>
    </submittedName>
</protein>
<proteinExistence type="predicted"/>
<organism evidence="3 4">
    <name type="scientific">Candidatus Limadaptatus stercoripullorum</name>
    <dbReference type="NCBI Taxonomy" id="2840846"/>
    <lineage>
        <taxon>Bacteria</taxon>
        <taxon>Bacillati</taxon>
        <taxon>Bacillota</taxon>
        <taxon>Clostridia</taxon>
        <taxon>Eubacteriales</taxon>
        <taxon>Candidatus Limadaptatus</taxon>
    </lineage>
</organism>
<sequence length="571" mass="60332">MEFFEKIFDGLTELATKLPAAPVGAYFLVVLLGIAVAAALVGLSFLGSRAGKLKSACRRIIAYLDDESSVGEDNVADFTAECFGAKVPAPLREAWVQFVGVRFGYPSEIVSESGVFDKIVRRNVSIRASIFIAFALILTAFFAFWGLGSMGTAAVGVALCLGLLLSAIGYIVLVVAGRKQYMTALSMFREMQDMLDAKVDLQAERDYSVDVAPLTEIAAVIDGIVSRNSARPAPELDLTAGEESEEPGKGDVPGESEEGAEPASTAEEETAAEQAPEGEASGEETPLEEVAEEDGIVVLPPLSEESGDAVSPEEGGAVPLDETSESGDAGEAGFSPLGRYGGGLAYELTPLELAAEAAENDAHRSPTSEEINREYEVAMFGRKKKQQQAQAQAAAAAAPQPVDYDNMMVESELIEDDGEDYVLVRPGVRPASLEGLNIAVHPAAESSVRVSLEPEVVYVEENLDEGDEEVKAPRLAKMPHLVDYVLTMKLSRSMKIRVAMLMLQAYNVFKNSPENKAIVIQCLTKIIQSIMADRAAEKAAAEKAAAEAAAAAAAAAGEAAADNADAAPTEA</sequence>
<dbReference type="Proteomes" id="UP000886857">
    <property type="component" value="Unassembled WGS sequence"/>
</dbReference>
<dbReference type="AlphaFoldDB" id="A0A9D1N9L8"/>
<name>A0A9D1N9L8_9FIRM</name>
<keyword evidence="2" id="KW-1133">Transmembrane helix</keyword>
<keyword evidence="2" id="KW-0472">Membrane</keyword>
<evidence type="ECO:0000313" key="3">
    <source>
        <dbReference type="EMBL" id="HIU98623.1"/>
    </source>
</evidence>